<accession>A0A3B0ULY5</accession>
<proteinExistence type="inferred from homology"/>
<dbReference type="EMBL" id="UOEO01000143">
    <property type="protein sequence ID" value="VAW20596.1"/>
    <property type="molecule type" value="Genomic_DNA"/>
</dbReference>
<feature type="domain" description="Phospholipase/carboxylesterase/thioesterase" evidence="3">
    <location>
        <begin position="8"/>
        <end position="213"/>
    </location>
</feature>
<gene>
    <name evidence="4" type="ORF">MNBD_ALPHA12-1035</name>
</gene>
<dbReference type="PANTHER" id="PTHR10655">
    <property type="entry name" value="LYSOPHOSPHOLIPASE-RELATED"/>
    <property type="match status" value="1"/>
</dbReference>
<sequence>MSTKLSGPMIAPEGGKPDRLVVLLHGYGSDGNDMISLAEFWQKDMENALFVAPNAPEKCTINPMGYQWFALDTDRDMSRLNGSEKARAVLDEFLADLWRQTGLGPADTLVIGFSQGAMMALDVGLRLKETLLGIVAFSGALIDEENLPSAIKSRPPVCLVHGDSDDVVPAKLSEKAAQILDDLGVGVAIFIEPGVGHTISMSGLGFCLAFVRQILNAPQQEAPEQG</sequence>
<reference evidence="4" key="1">
    <citation type="submission" date="2018-06" db="EMBL/GenBank/DDBJ databases">
        <authorList>
            <person name="Zhirakovskaya E."/>
        </authorList>
    </citation>
    <scope>NUCLEOTIDE SEQUENCE</scope>
</reference>
<dbReference type="GO" id="GO:0016787">
    <property type="term" value="F:hydrolase activity"/>
    <property type="evidence" value="ECO:0007669"/>
    <property type="project" value="UniProtKB-KW"/>
</dbReference>
<dbReference type="Pfam" id="PF02230">
    <property type="entry name" value="Abhydrolase_2"/>
    <property type="match status" value="1"/>
</dbReference>
<dbReference type="InterPro" id="IPR029058">
    <property type="entry name" value="AB_hydrolase_fold"/>
</dbReference>
<organism evidence="4">
    <name type="scientific">hydrothermal vent metagenome</name>
    <dbReference type="NCBI Taxonomy" id="652676"/>
    <lineage>
        <taxon>unclassified sequences</taxon>
        <taxon>metagenomes</taxon>
        <taxon>ecological metagenomes</taxon>
    </lineage>
</organism>
<evidence type="ECO:0000259" key="3">
    <source>
        <dbReference type="Pfam" id="PF02230"/>
    </source>
</evidence>
<dbReference type="PANTHER" id="PTHR10655:SF17">
    <property type="entry name" value="LYSOPHOSPHOLIPASE-LIKE PROTEIN 1"/>
    <property type="match status" value="1"/>
</dbReference>
<evidence type="ECO:0000313" key="4">
    <source>
        <dbReference type="EMBL" id="VAW20596.1"/>
    </source>
</evidence>
<evidence type="ECO:0000256" key="1">
    <source>
        <dbReference type="ARBA" id="ARBA00006499"/>
    </source>
</evidence>
<dbReference type="InterPro" id="IPR050565">
    <property type="entry name" value="LYPA1-2/EST-like"/>
</dbReference>
<dbReference type="SUPFAM" id="SSF53474">
    <property type="entry name" value="alpha/beta-Hydrolases"/>
    <property type="match status" value="1"/>
</dbReference>
<keyword evidence="2 4" id="KW-0378">Hydrolase</keyword>
<evidence type="ECO:0000256" key="2">
    <source>
        <dbReference type="ARBA" id="ARBA00022801"/>
    </source>
</evidence>
<dbReference type="Gene3D" id="3.40.50.1820">
    <property type="entry name" value="alpha/beta hydrolase"/>
    <property type="match status" value="1"/>
</dbReference>
<dbReference type="EC" id="3.1.-.-" evidence="4"/>
<comment type="similarity">
    <text evidence="1">Belongs to the AB hydrolase superfamily. AB hydrolase 2 family.</text>
</comment>
<name>A0A3B0ULY5_9ZZZZ</name>
<dbReference type="AlphaFoldDB" id="A0A3B0ULY5"/>
<dbReference type="InterPro" id="IPR003140">
    <property type="entry name" value="PLipase/COase/thioEstase"/>
</dbReference>
<protein>
    <submittedName>
        <fullName evidence="4">Phospholipase/carboxylesterase family protein</fullName>
        <ecNumber evidence="4">3.1.-.-</ecNumber>
    </submittedName>
</protein>